<reference evidence="1" key="1">
    <citation type="journal article" date="2014" name="Front. Microbiol.">
        <title>High frequency of phylogenetically diverse reductive dehalogenase-homologous genes in deep subseafloor sedimentary metagenomes.</title>
        <authorList>
            <person name="Kawai M."/>
            <person name="Futagami T."/>
            <person name="Toyoda A."/>
            <person name="Takaki Y."/>
            <person name="Nishi S."/>
            <person name="Hori S."/>
            <person name="Arai W."/>
            <person name="Tsubouchi T."/>
            <person name="Morono Y."/>
            <person name="Uchiyama I."/>
            <person name="Ito T."/>
            <person name="Fujiyama A."/>
            <person name="Inagaki F."/>
            <person name="Takami H."/>
        </authorList>
    </citation>
    <scope>NUCLEOTIDE SEQUENCE</scope>
    <source>
        <strain evidence="1">Expedition CK06-06</strain>
    </source>
</reference>
<name>X1FPT5_9ZZZZ</name>
<evidence type="ECO:0000313" key="1">
    <source>
        <dbReference type="EMBL" id="GAH22788.1"/>
    </source>
</evidence>
<comment type="caution">
    <text evidence="1">The sequence shown here is derived from an EMBL/GenBank/DDBJ whole genome shotgun (WGS) entry which is preliminary data.</text>
</comment>
<accession>X1FPT5</accession>
<feature type="non-terminal residue" evidence="1">
    <location>
        <position position="33"/>
    </location>
</feature>
<organism evidence="1">
    <name type="scientific">marine sediment metagenome</name>
    <dbReference type="NCBI Taxonomy" id="412755"/>
    <lineage>
        <taxon>unclassified sequences</taxon>
        <taxon>metagenomes</taxon>
        <taxon>ecological metagenomes</taxon>
    </lineage>
</organism>
<proteinExistence type="predicted"/>
<sequence>HKLMKIATTEDFADKVTEAAYNQSMTKKSAVTF</sequence>
<dbReference type="EMBL" id="BART01042393">
    <property type="protein sequence ID" value="GAH22788.1"/>
    <property type="molecule type" value="Genomic_DNA"/>
</dbReference>
<gene>
    <name evidence="1" type="ORF">S01H4_67409</name>
</gene>
<feature type="non-terminal residue" evidence="1">
    <location>
        <position position="1"/>
    </location>
</feature>
<protein>
    <submittedName>
        <fullName evidence="1">Uncharacterized protein</fullName>
    </submittedName>
</protein>
<dbReference type="AlphaFoldDB" id="X1FPT5"/>